<comment type="caution">
    <text evidence="6">The sequence shown here is derived from an EMBL/GenBank/DDBJ whole genome shotgun (WGS) entry which is preliminary data.</text>
</comment>
<keyword evidence="7" id="KW-1185">Reference proteome</keyword>
<evidence type="ECO:0000313" key="6">
    <source>
        <dbReference type="EMBL" id="TWT75704.1"/>
    </source>
</evidence>
<gene>
    <name evidence="6" type="ORF">Pla123a_32140</name>
</gene>
<dbReference type="Gene3D" id="2.60.120.200">
    <property type="match status" value="1"/>
</dbReference>
<protein>
    <submittedName>
        <fullName evidence="6">Bacterial Ig-like domain (Group 4)</fullName>
    </submittedName>
</protein>
<dbReference type="InterPro" id="IPR013320">
    <property type="entry name" value="ConA-like_dom_sf"/>
</dbReference>
<organism evidence="6 7">
    <name type="scientific">Posidoniimonas polymericola</name>
    <dbReference type="NCBI Taxonomy" id="2528002"/>
    <lineage>
        <taxon>Bacteria</taxon>
        <taxon>Pseudomonadati</taxon>
        <taxon>Planctomycetota</taxon>
        <taxon>Planctomycetia</taxon>
        <taxon>Pirellulales</taxon>
        <taxon>Lacipirellulaceae</taxon>
        <taxon>Posidoniimonas</taxon>
    </lineage>
</organism>
<accession>A0A5C5YLE4</accession>
<dbReference type="GO" id="GO:0005975">
    <property type="term" value="P:carbohydrate metabolic process"/>
    <property type="evidence" value="ECO:0007669"/>
    <property type="project" value="InterPro"/>
</dbReference>
<feature type="region of interest" description="Disordered" evidence="1">
    <location>
        <begin position="492"/>
        <end position="521"/>
    </location>
</feature>
<name>A0A5C5YLE4_9BACT</name>
<reference evidence="6 7" key="1">
    <citation type="submission" date="2019-02" db="EMBL/GenBank/DDBJ databases">
        <title>Deep-cultivation of Planctomycetes and their phenomic and genomic characterization uncovers novel biology.</title>
        <authorList>
            <person name="Wiegand S."/>
            <person name="Jogler M."/>
            <person name="Boedeker C."/>
            <person name="Pinto D."/>
            <person name="Vollmers J."/>
            <person name="Rivas-Marin E."/>
            <person name="Kohn T."/>
            <person name="Peeters S.H."/>
            <person name="Heuer A."/>
            <person name="Rast P."/>
            <person name="Oberbeckmann S."/>
            <person name="Bunk B."/>
            <person name="Jeske O."/>
            <person name="Meyerdierks A."/>
            <person name="Storesund J.E."/>
            <person name="Kallscheuer N."/>
            <person name="Luecker S."/>
            <person name="Lage O.M."/>
            <person name="Pohl T."/>
            <person name="Merkel B.J."/>
            <person name="Hornburger P."/>
            <person name="Mueller R.-W."/>
            <person name="Bruemmer F."/>
            <person name="Labrenz M."/>
            <person name="Spormann A.M."/>
            <person name="Op Den Camp H."/>
            <person name="Overmann J."/>
            <person name="Amann R."/>
            <person name="Jetten M.S.M."/>
            <person name="Mascher T."/>
            <person name="Medema M.H."/>
            <person name="Devos D.P."/>
            <person name="Kaster A.-K."/>
            <person name="Ovreas L."/>
            <person name="Rohde M."/>
            <person name="Galperin M.Y."/>
            <person name="Jogler C."/>
        </authorList>
    </citation>
    <scope>NUCLEOTIDE SEQUENCE [LARGE SCALE GENOMIC DNA]</scope>
    <source>
        <strain evidence="6 7">Pla123a</strain>
    </source>
</reference>
<feature type="domain" description="Bacterial Ig-like" evidence="3">
    <location>
        <begin position="292"/>
        <end position="351"/>
    </location>
</feature>
<dbReference type="Pfam" id="PF13385">
    <property type="entry name" value="Laminin_G_3"/>
    <property type="match status" value="1"/>
</dbReference>
<dbReference type="Proteomes" id="UP000318478">
    <property type="component" value="Unassembled WGS sequence"/>
</dbReference>
<evidence type="ECO:0000259" key="4">
    <source>
        <dbReference type="Pfam" id="PF07944"/>
    </source>
</evidence>
<dbReference type="SUPFAM" id="SSF48208">
    <property type="entry name" value="Six-hairpin glycosidases"/>
    <property type="match status" value="1"/>
</dbReference>
<evidence type="ECO:0000256" key="2">
    <source>
        <dbReference type="SAM" id="SignalP"/>
    </source>
</evidence>
<proteinExistence type="predicted"/>
<dbReference type="Pfam" id="PF07532">
    <property type="entry name" value="Big_4"/>
    <property type="match status" value="1"/>
</dbReference>
<evidence type="ECO:0000256" key="1">
    <source>
        <dbReference type="SAM" id="MobiDB-lite"/>
    </source>
</evidence>
<feature type="domain" description="Non-reducing end beta-L-arabinofuranosidase-like GH127 middle" evidence="5">
    <location>
        <begin position="849"/>
        <end position="941"/>
    </location>
</feature>
<dbReference type="EMBL" id="SJPO01000007">
    <property type="protein sequence ID" value="TWT75704.1"/>
    <property type="molecule type" value="Genomic_DNA"/>
</dbReference>
<evidence type="ECO:0000259" key="5">
    <source>
        <dbReference type="Pfam" id="PF20736"/>
    </source>
</evidence>
<feature type="chain" id="PRO_5022996074" evidence="2">
    <location>
        <begin position="20"/>
        <end position="1032"/>
    </location>
</feature>
<dbReference type="InterPro" id="IPR012878">
    <property type="entry name" value="Beta-AFase-like_GH127_cat"/>
</dbReference>
<feature type="signal peptide" evidence="2">
    <location>
        <begin position="1"/>
        <end position="19"/>
    </location>
</feature>
<dbReference type="InterPro" id="IPR008928">
    <property type="entry name" value="6-hairpin_glycosidase_sf"/>
</dbReference>
<dbReference type="InterPro" id="IPR011081">
    <property type="entry name" value="Big_4"/>
</dbReference>
<evidence type="ECO:0000259" key="3">
    <source>
        <dbReference type="Pfam" id="PF07532"/>
    </source>
</evidence>
<dbReference type="Pfam" id="PF07944">
    <property type="entry name" value="Beta-AFase-like_GH127_cat"/>
    <property type="match status" value="1"/>
</dbReference>
<dbReference type="SUPFAM" id="SSF49899">
    <property type="entry name" value="Concanavalin A-like lectins/glucanases"/>
    <property type="match status" value="1"/>
</dbReference>
<dbReference type="Pfam" id="PF20736">
    <property type="entry name" value="Glyco_hydro127M"/>
    <property type="match status" value="1"/>
</dbReference>
<dbReference type="PANTHER" id="PTHR31151">
    <property type="entry name" value="PROLINE-TRNA LIGASE (DUF1680)"/>
    <property type="match status" value="1"/>
</dbReference>
<dbReference type="AlphaFoldDB" id="A0A5C5YLE4"/>
<keyword evidence="2" id="KW-0732">Signal</keyword>
<dbReference type="InterPro" id="IPR049046">
    <property type="entry name" value="Beta-AFase-like_GH127_middle"/>
</dbReference>
<evidence type="ECO:0000313" key="7">
    <source>
        <dbReference type="Proteomes" id="UP000318478"/>
    </source>
</evidence>
<dbReference type="PANTHER" id="PTHR31151:SF0">
    <property type="entry name" value="PROLINE-TRNA LIGASE (DUF1680)"/>
    <property type="match status" value="1"/>
</dbReference>
<sequence precursor="true">MSILSRAAVCSLAFTVATAMPQNETQAQDGDQFLDGIGETALVARYVLDGSLQDWSRNGVMATAEGGGHEFVDDDTFGTVLSLPGGPEGAFIRIPAATFGDATSFSICGWVKIREETPEQWFFDLGNDAAHQVGLVPMGAEREGGCSVRISSGGGKTRRGPASFRVRPRKWAHLAVVVDSASKTISLYSDGARVGSQNNFDTPLASLLGNKESDAAHLYLGNSLVEDGPRLGGKLYDVRLYRSALTDRQVAVIHHNALSDDELTGAEEGGPNSHRGYRKDRPRLLHTGLSGVDNIEVTTLVGTLPRLPRDIAGVYHNGSAGPSVRVIWPAPQDNSEVASPGSYKVIGKVPGTEFTPEATVRVVEAPRNPTGPAHTLRPFPLGQVVLTPDKNGEPTLFMRRRDAFLSGLAKTDPDRFLFVFRDAFGQTQPAGVRPLGVWDSQTTRLRGHATGHYLTALAQAYASTSYDLELHAEFAKKMNYTIGVLHQLSGMSGEPASNGGPSNADPATVPPSLGKSGFDSDLSKNGIRNDYWNWGEGFISGYPPDQFIMLEQGATYGGGNHQVWAPYYTLHKILAGLLDCYEVGGNEKSLEVASQMGLWVHQRLKRLPQKTRIRMWNSYIAGEYGGMNEVMARLYRVTEDERFLDTAKLFDNTRFFFGDAEHQHGLAKNVDTIRGRHANQHIPQILGALETYRAAREFPYYDVAINFWDICERSYMYSIGGVAGARNPNNAECFTTAPDTLFRNGLSDGGQNETCATYNLLKLARQLFMFDQNARYMDYYERAIYNHILASVDDDNPGNTYHVPLNPGARKSFGNARMNGFTCCNGTAIESGTKLQDSIYFTNAQNDALYVNLFVSSMLDWQTRGVGVTQSTNFPFADRSTLTVQGGGDFAIYVRVPAWANDRFAVRINNEEQDIEVTPGTYVKLQRQWTDGDAIELNLPMSFHLLPLMDQPNIASLFFGPVLLAAEESGARNTWRSVTLNVDNLGESLSGDRSKLHFQNGGAKLKPFFDFYDGFHSTYLNIEPEHIGSQGK</sequence>
<feature type="domain" description="Non-reducing end beta-L-arabinofuranosidase-like GH127 catalytic" evidence="4">
    <location>
        <begin position="536"/>
        <end position="836"/>
    </location>
</feature>